<sequence>MSHTVGSRPSQTTAARLLADTLYELTRGTTLTNQAHNELGSLLAALTATETYLSSLDAGCVHLAVLNKRVRSCHGVLLELQTLQSQPDMVGAQSQVSEIRARLSSVTSALDEVNANLMISCQREIERAVSCLADDIVAGKQEISLVTDVLNCSTSEKEEAWTRLQKALAAAGIAPQLSSENHSLIMSTLQKFNEVDALSIAEEQTAPTDRVSAMEPTPVQSKPRENLDDEDWLADEPIGLPFLPLPPKGLSFSDRPRSYQELPPKSVSSSIRPRSYPEQVQPYPEKEALLEGNLPIPIPTEIKDSTDTKESFPIPLMIEIQDSTDTQKQALPTQPSENFPIPVLTEQQEEYRDANLPIPISLPPSPSPSPIPPKPDLTPFKVPPTPKQPHRLTRLLWDLTNSKEPFITSIITGNHPQVQSHLLKGASPNTQNTTSQTPLMAAVSFNHESITRLLLAHGADPNTQSLSGETALSAAASRGYDRLVRTLLASGADPNAGQNTGKTALALAAAYGQDRIVELLLGCGADVDAVGGKGETAMGLEWMLGGLGRAQTPLWKAVMVGEIGMVRLLLVWGADPFVKVGRESVMEYARRLRRGEVVKLFAEFGFYPLGRFQYC</sequence>
<dbReference type="OrthoDB" id="20872at2759"/>
<dbReference type="PANTHER" id="PTHR24201">
    <property type="entry name" value="ANK_REP_REGION DOMAIN-CONTAINING PROTEIN"/>
    <property type="match status" value="1"/>
</dbReference>
<dbReference type="GO" id="GO:0005634">
    <property type="term" value="C:nucleus"/>
    <property type="evidence" value="ECO:0007669"/>
    <property type="project" value="TreeGrafter"/>
</dbReference>
<dbReference type="PROSITE" id="PS50297">
    <property type="entry name" value="ANK_REP_REGION"/>
    <property type="match status" value="3"/>
</dbReference>
<dbReference type="Pfam" id="PF00023">
    <property type="entry name" value="Ank"/>
    <property type="match status" value="1"/>
</dbReference>
<organism evidence="5 6">
    <name type="scientific">Penicillium bovifimosum</name>
    <dbReference type="NCBI Taxonomy" id="126998"/>
    <lineage>
        <taxon>Eukaryota</taxon>
        <taxon>Fungi</taxon>
        <taxon>Dikarya</taxon>
        <taxon>Ascomycota</taxon>
        <taxon>Pezizomycotina</taxon>
        <taxon>Eurotiomycetes</taxon>
        <taxon>Eurotiomycetidae</taxon>
        <taxon>Eurotiales</taxon>
        <taxon>Aspergillaceae</taxon>
        <taxon>Penicillium</taxon>
    </lineage>
</organism>
<dbReference type="Proteomes" id="UP001149079">
    <property type="component" value="Unassembled WGS sequence"/>
</dbReference>
<feature type="region of interest" description="Disordered" evidence="4">
    <location>
        <begin position="249"/>
        <end position="277"/>
    </location>
</feature>
<dbReference type="SUPFAM" id="SSF48403">
    <property type="entry name" value="Ankyrin repeat"/>
    <property type="match status" value="1"/>
</dbReference>
<dbReference type="InterPro" id="IPR036770">
    <property type="entry name" value="Ankyrin_rpt-contain_sf"/>
</dbReference>
<gene>
    <name evidence="5" type="ORF">N7515_009257</name>
</gene>
<dbReference type="EMBL" id="JAPQKL010000007">
    <property type="protein sequence ID" value="KAJ5121296.1"/>
    <property type="molecule type" value="Genomic_DNA"/>
</dbReference>
<feature type="repeat" description="ANK" evidence="3">
    <location>
        <begin position="434"/>
        <end position="466"/>
    </location>
</feature>
<evidence type="ECO:0000256" key="4">
    <source>
        <dbReference type="SAM" id="MobiDB-lite"/>
    </source>
</evidence>
<dbReference type="PANTHER" id="PTHR24201:SF16">
    <property type="entry name" value="ANKYRIN-1-LIKE-RELATED"/>
    <property type="match status" value="1"/>
</dbReference>
<dbReference type="InterPro" id="IPR002110">
    <property type="entry name" value="Ankyrin_rpt"/>
</dbReference>
<dbReference type="AlphaFoldDB" id="A0A9W9KUC4"/>
<protein>
    <submittedName>
        <fullName evidence="5">Uncharacterized protein</fullName>
    </submittedName>
</protein>
<accession>A0A9W9KUC4</accession>
<dbReference type="SMART" id="SM00248">
    <property type="entry name" value="ANK"/>
    <property type="match status" value="4"/>
</dbReference>
<name>A0A9W9KUC4_9EURO</name>
<dbReference type="InterPro" id="IPR050776">
    <property type="entry name" value="Ank_Repeat/CDKN_Inhibitor"/>
</dbReference>
<evidence type="ECO:0000256" key="3">
    <source>
        <dbReference type="PROSITE-ProRule" id="PRU00023"/>
    </source>
</evidence>
<reference evidence="5" key="2">
    <citation type="journal article" date="2023" name="IMA Fungus">
        <title>Comparative genomic study of the Penicillium genus elucidates a diverse pangenome and 15 lateral gene transfer events.</title>
        <authorList>
            <person name="Petersen C."/>
            <person name="Sorensen T."/>
            <person name="Nielsen M.R."/>
            <person name="Sondergaard T.E."/>
            <person name="Sorensen J.L."/>
            <person name="Fitzpatrick D.A."/>
            <person name="Frisvad J.C."/>
            <person name="Nielsen K.L."/>
        </authorList>
    </citation>
    <scope>NUCLEOTIDE SEQUENCE</scope>
    <source>
        <strain evidence="5">IBT 22155</strain>
    </source>
</reference>
<dbReference type="RefSeq" id="XP_056517800.1">
    <property type="nucleotide sequence ID" value="XM_056670001.1"/>
</dbReference>
<dbReference type="PROSITE" id="PS50088">
    <property type="entry name" value="ANK_REPEAT"/>
    <property type="match status" value="3"/>
</dbReference>
<proteinExistence type="predicted"/>
<dbReference type="Pfam" id="PF12796">
    <property type="entry name" value="Ank_2"/>
    <property type="match status" value="1"/>
</dbReference>
<keyword evidence="6" id="KW-1185">Reference proteome</keyword>
<dbReference type="GeneID" id="81409171"/>
<evidence type="ECO:0000313" key="6">
    <source>
        <dbReference type="Proteomes" id="UP001149079"/>
    </source>
</evidence>
<reference evidence="5" key="1">
    <citation type="submission" date="2022-11" db="EMBL/GenBank/DDBJ databases">
        <authorList>
            <person name="Petersen C."/>
        </authorList>
    </citation>
    <scope>NUCLEOTIDE SEQUENCE</scope>
    <source>
        <strain evidence="5">IBT 22155</strain>
    </source>
</reference>
<feature type="repeat" description="ANK" evidence="3">
    <location>
        <begin position="467"/>
        <end position="499"/>
    </location>
</feature>
<evidence type="ECO:0000256" key="2">
    <source>
        <dbReference type="ARBA" id="ARBA00023043"/>
    </source>
</evidence>
<feature type="repeat" description="ANK" evidence="3">
    <location>
        <begin position="500"/>
        <end position="532"/>
    </location>
</feature>
<feature type="region of interest" description="Disordered" evidence="4">
    <location>
        <begin position="203"/>
        <end position="226"/>
    </location>
</feature>
<dbReference type="Gene3D" id="1.25.40.20">
    <property type="entry name" value="Ankyrin repeat-containing domain"/>
    <property type="match status" value="1"/>
</dbReference>
<evidence type="ECO:0000256" key="1">
    <source>
        <dbReference type="ARBA" id="ARBA00022737"/>
    </source>
</evidence>
<evidence type="ECO:0000313" key="5">
    <source>
        <dbReference type="EMBL" id="KAJ5121296.1"/>
    </source>
</evidence>
<keyword evidence="2 3" id="KW-0040">ANK repeat</keyword>
<keyword evidence="1" id="KW-0677">Repeat</keyword>
<comment type="caution">
    <text evidence="5">The sequence shown here is derived from an EMBL/GenBank/DDBJ whole genome shotgun (WGS) entry which is preliminary data.</text>
</comment>